<evidence type="ECO:0000313" key="2">
    <source>
        <dbReference type="EMBL" id="EML1474665.1"/>
    </source>
</evidence>
<organism evidence="2">
    <name type="scientific">Pluralibacter gergoviae</name>
    <name type="common">Enterobacter gergoviae</name>
    <dbReference type="NCBI Taxonomy" id="61647"/>
    <lineage>
        <taxon>Bacteria</taxon>
        <taxon>Pseudomonadati</taxon>
        <taxon>Pseudomonadota</taxon>
        <taxon>Gammaproteobacteria</taxon>
        <taxon>Enterobacterales</taxon>
        <taxon>Enterobacteriaceae</taxon>
        <taxon>Pluralibacter</taxon>
    </lineage>
</organism>
<feature type="domain" description="DUF6881" evidence="1">
    <location>
        <begin position="18"/>
        <end position="94"/>
    </location>
</feature>
<gene>
    <name evidence="2" type="ORF">QEG54_005517</name>
</gene>
<accession>A0AAI9DRN4</accession>
<dbReference type="EMBL" id="ABLOKC030000068">
    <property type="protein sequence ID" value="EML1474665.1"/>
    <property type="molecule type" value="Genomic_DNA"/>
</dbReference>
<protein>
    <recommendedName>
        <fullName evidence="1">DUF6881 domain-containing protein</fullName>
    </recommendedName>
</protein>
<name>A0AAI9DRN4_PLUGE</name>
<dbReference type="RefSeq" id="WP_230679437.1">
    <property type="nucleotide sequence ID" value="NZ_LDZN01000004.1"/>
</dbReference>
<dbReference type="AlphaFoldDB" id="A0AAI9DRN4"/>
<sequence>MGEISYEIYKNHLDTWRKKYPFEIYSELDDGCNEIRKVEIFSDGTVGYAEDNISHGKTRLGEVPVPSLQEINSDPQFKAEEITREYFLKKWEECVGNK</sequence>
<reference evidence="2" key="1">
    <citation type="submission" date="2024-02" db="EMBL/GenBank/DDBJ databases">
        <authorList>
            <consortium name="Clinical and Environmental Microbiology Branch: Whole genome sequencing antimicrobial resistance pathogens in the healthcare setting"/>
        </authorList>
    </citation>
    <scope>NUCLEOTIDE SEQUENCE</scope>
    <source>
        <strain evidence="2">2021DK-00143</strain>
    </source>
</reference>
<dbReference type="Pfam" id="PF21812">
    <property type="entry name" value="DUF6881"/>
    <property type="match status" value="1"/>
</dbReference>
<dbReference type="InterPro" id="IPR049248">
    <property type="entry name" value="DUF6881"/>
</dbReference>
<evidence type="ECO:0000259" key="1">
    <source>
        <dbReference type="Pfam" id="PF21812"/>
    </source>
</evidence>
<proteinExistence type="predicted"/>
<comment type="caution">
    <text evidence="2">The sequence shown here is derived from an EMBL/GenBank/DDBJ whole genome shotgun (WGS) entry which is preliminary data.</text>
</comment>